<dbReference type="SMART" id="SM00318">
    <property type="entry name" value="SNc"/>
    <property type="match status" value="1"/>
</dbReference>
<dbReference type="SUPFAM" id="SSF50199">
    <property type="entry name" value="Staphylococcal nuclease"/>
    <property type="match status" value="1"/>
</dbReference>
<accession>A0ABY8U3P1</accession>
<organism evidence="3 4">
    <name type="scientific">Tetradesmus obliquus</name>
    <name type="common">Green alga</name>
    <name type="synonym">Acutodesmus obliquus</name>
    <dbReference type="NCBI Taxonomy" id="3088"/>
    <lineage>
        <taxon>Eukaryota</taxon>
        <taxon>Viridiplantae</taxon>
        <taxon>Chlorophyta</taxon>
        <taxon>core chlorophytes</taxon>
        <taxon>Chlorophyceae</taxon>
        <taxon>CS clade</taxon>
        <taxon>Sphaeropleales</taxon>
        <taxon>Scenedesmaceae</taxon>
        <taxon>Tetradesmus</taxon>
    </lineage>
</organism>
<dbReference type="InterPro" id="IPR016071">
    <property type="entry name" value="Staphylococal_nuclease_OB-fold"/>
</dbReference>
<dbReference type="PROSITE" id="PS50830">
    <property type="entry name" value="TNASE_3"/>
    <property type="match status" value="1"/>
</dbReference>
<dbReference type="InterPro" id="IPR035437">
    <property type="entry name" value="SNase_OB-fold_sf"/>
</dbReference>
<evidence type="ECO:0000256" key="1">
    <source>
        <dbReference type="SAM" id="MobiDB-lite"/>
    </source>
</evidence>
<name>A0ABY8U3P1_TETOB</name>
<protein>
    <recommendedName>
        <fullName evidence="2">TNase-like domain-containing protein</fullName>
    </recommendedName>
</protein>
<evidence type="ECO:0000313" key="4">
    <source>
        <dbReference type="Proteomes" id="UP001244341"/>
    </source>
</evidence>
<reference evidence="3 4" key="1">
    <citation type="submission" date="2023-05" db="EMBL/GenBank/DDBJ databases">
        <title>A 100% complete, gapless, phased diploid assembly of the Scenedesmus obliquus UTEX 3031 genome.</title>
        <authorList>
            <person name="Biondi T.C."/>
            <person name="Hanschen E.R."/>
            <person name="Kwon T."/>
            <person name="Eng W."/>
            <person name="Kruse C.P.S."/>
            <person name="Koehler S.I."/>
            <person name="Kunde Y."/>
            <person name="Gleasner C.D."/>
            <person name="You Mak K.T."/>
            <person name="Polle J."/>
            <person name="Hovde B.T."/>
            <person name="Starkenburg S.R."/>
        </authorList>
    </citation>
    <scope>NUCLEOTIDE SEQUENCE [LARGE SCALE GENOMIC DNA]</scope>
    <source>
        <strain evidence="3 4">DOE0152z</strain>
    </source>
</reference>
<dbReference type="PANTHER" id="PTHR12302">
    <property type="entry name" value="EBNA2 BINDING PROTEIN P100"/>
    <property type="match status" value="1"/>
</dbReference>
<dbReference type="Pfam" id="PF00565">
    <property type="entry name" value="SNase"/>
    <property type="match status" value="1"/>
</dbReference>
<gene>
    <name evidence="3" type="ORF">OEZ85_012799</name>
</gene>
<dbReference type="Gene3D" id="2.40.50.90">
    <property type="match status" value="1"/>
</dbReference>
<sequence length="335" mass="35610">MHNIVKLLAVVRDSLFTYDRKIAGPVLSGRRIYVHQSNPWLKACFIAAASSITGTVSSVHDGDTLRINDRASGSQARIRVFGIDAPELTQTCKAASGATVACGQVARQALLDAIAGQPVKCDVQRTDKYDRKVAICYANSGSGPDLGRTLVAKGAAVAYRHYSSRYVADEEAAKRAKLGVWEGSFTLPWDFRRQQQTGSSSSSSSGSSAPPDSSECLVKGNIASDGDKVYHLPSSPSYSSTHISQASGERWFCNANEAELAGWRPAGCTIKGDIDSQSKKQLYYTSQHAQYKAVQVDVAAGERWFCSSSEAVAAGWAAAPGSSSNAAGRNTLSGL</sequence>
<dbReference type="Proteomes" id="UP001244341">
    <property type="component" value="Chromosome 7b"/>
</dbReference>
<keyword evidence="4" id="KW-1185">Reference proteome</keyword>
<evidence type="ECO:0000259" key="2">
    <source>
        <dbReference type="PROSITE" id="PS50830"/>
    </source>
</evidence>
<proteinExistence type="predicted"/>
<feature type="region of interest" description="Disordered" evidence="1">
    <location>
        <begin position="195"/>
        <end position="217"/>
    </location>
</feature>
<feature type="compositionally biased region" description="Low complexity" evidence="1">
    <location>
        <begin position="198"/>
        <end position="214"/>
    </location>
</feature>
<feature type="domain" description="TNase-like" evidence="2">
    <location>
        <begin position="50"/>
        <end position="183"/>
    </location>
</feature>
<dbReference type="PANTHER" id="PTHR12302:SF26">
    <property type="entry name" value="BLR1266 PROTEIN"/>
    <property type="match status" value="1"/>
</dbReference>
<evidence type="ECO:0000313" key="3">
    <source>
        <dbReference type="EMBL" id="WIA16074.1"/>
    </source>
</evidence>
<dbReference type="EMBL" id="CP126214">
    <property type="protein sequence ID" value="WIA16074.1"/>
    <property type="molecule type" value="Genomic_DNA"/>
</dbReference>